<dbReference type="EMBL" id="CCYA01000272">
    <property type="protein sequence ID" value="CEH15734.1"/>
    <property type="molecule type" value="Genomic_DNA"/>
</dbReference>
<accession>A0A0P1BJ46</accession>
<evidence type="ECO:0000313" key="1">
    <source>
        <dbReference type="EMBL" id="CEH15734.1"/>
    </source>
</evidence>
<name>A0A0P1BJ46_9BASI</name>
<dbReference type="AlphaFoldDB" id="A0A0P1BJ46"/>
<proteinExistence type="predicted"/>
<dbReference type="Proteomes" id="UP000054845">
    <property type="component" value="Unassembled WGS sequence"/>
</dbReference>
<organism evidence="1 2">
    <name type="scientific">Ceraceosorus bombacis</name>
    <dbReference type="NCBI Taxonomy" id="401625"/>
    <lineage>
        <taxon>Eukaryota</taxon>
        <taxon>Fungi</taxon>
        <taxon>Dikarya</taxon>
        <taxon>Basidiomycota</taxon>
        <taxon>Ustilaginomycotina</taxon>
        <taxon>Exobasidiomycetes</taxon>
        <taxon>Ceraceosorales</taxon>
        <taxon>Ceraceosoraceae</taxon>
        <taxon>Ceraceosorus</taxon>
    </lineage>
</organism>
<protein>
    <submittedName>
        <fullName evidence="1">Uncharacterized protein</fullName>
    </submittedName>
</protein>
<sequence>MSPKKKNQAAEYSHIFATFDTRALAKSCTLFQTQAAIHEPTRRISVYDLACTIPRLYVVSQTPIPSRHRVRTSACRTSTTLFHSLDYTPYPR</sequence>
<evidence type="ECO:0000313" key="2">
    <source>
        <dbReference type="Proteomes" id="UP000054845"/>
    </source>
</evidence>
<reference evidence="1 2" key="1">
    <citation type="submission" date="2014-09" db="EMBL/GenBank/DDBJ databases">
        <authorList>
            <person name="Magalhaes I.L.F."/>
            <person name="Oliveira U."/>
            <person name="Santos F.R."/>
            <person name="Vidigal T.H.D.A."/>
            <person name="Brescovit A.D."/>
            <person name="Santos A.J."/>
        </authorList>
    </citation>
    <scope>NUCLEOTIDE SEQUENCE [LARGE SCALE GENOMIC DNA]</scope>
</reference>
<keyword evidence="2" id="KW-1185">Reference proteome</keyword>